<gene>
    <name evidence="2" type="ORF">FTUN_5980</name>
</gene>
<organism evidence="2 3">
    <name type="scientific">Frigoriglobus tundricola</name>
    <dbReference type="NCBI Taxonomy" id="2774151"/>
    <lineage>
        <taxon>Bacteria</taxon>
        <taxon>Pseudomonadati</taxon>
        <taxon>Planctomycetota</taxon>
        <taxon>Planctomycetia</taxon>
        <taxon>Gemmatales</taxon>
        <taxon>Gemmataceae</taxon>
        <taxon>Frigoriglobus</taxon>
    </lineage>
</organism>
<dbReference type="Proteomes" id="UP000503447">
    <property type="component" value="Chromosome"/>
</dbReference>
<name>A0A6M5YY31_9BACT</name>
<evidence type="ECO:0000313" key="2">
    <source>
        <dbReference type="EMBL" id="QJW98390.1"/>
    </source>
</evidence>
<dbReference type="KEGG" id="ftj:FTUN_5980"/>
<sequence>MYNFMLAAAVAFVAFATPTFAGDAKKPDGKCLDGAWTVVCYEKSGEAQAEAKGMTVKAENGTITCSGKDGKPAMTIKVVLGENGTIQVTEQGADTSTAAPAARAGVYVLTNDLLAISLNAEAAPANADKATTDAANKNRCSIVLKREGAK</sequence>
<keyword evidence="1" id="KW-0732">Signal</keyword>
<dbReference type="RefSeq" id="WP_171473590.1">
    <property type="nucleotide sequence ID" value="NZ_CP053452.2"/>
</dbReference>
<protein>
    <recommendedName>
        <fullName evidence="4">Lipocalin-like domain-containing protein</fullName>
    </recommendedName>
</protein>
<dbReference type="AlphaFoldDB" id="A0A6M5YY31"/>
<evidence type="ECO:0000313" key="3">
    <source>
        <dbReference type="Proteomes" id="UP000503447"/>
    </source>
</evidence>
<accession>A0A6M5YY31</accession>
<feature type="signal peptide" evidence="1">
    <location>
        <begin position="1"/>
        <end position="21"/>
    </location>
</feature>
<reference evidence="3" key="1">
    <citation type="submission" date="2020-05" db="EMBL/GenBank/DDBJ databases">
        <title>Frigoriglobus tundricola gen. nov., sp. nov., a psychrotolerant cellulolytic planctomycete of the family Gemmataceae with two divergent copies of 16S rRNA gene.</title>
        <authorList>
            <person name="Kulichevskaya I.S."/>
            <person name="Ivanova A.A."/>
            <person name="Naumoff D.G."/>
            <person name="Beletsky A.V."/>
            <person name="Rijpstra W.I.C."/>
            <person name="Sinninghe Damste J.S."/>
            <person name="Mardanov A.V."/>
            <person name="Ravin N.V."/>
            <person name="Dedysh S.N."/>
        </authorList>
    </citation>
    <scope>NUCLEOTIDE SEQUENCE [LARGE SCALE GENOMIC DNA]</scope>
    <source>
        <strain evidence="3">PL17</strain>
    </source>
</reference>
<keyword evidence="3" id="KW-1185">Reference proteome</keyword>
<feature type="chain" id="PRO_5027080407" description="Lipocalin-like domain-containing protein" evidence="1">
    <location>
        <begin position="22"/>
        <end position="150"/>
    </location>
</feature>
<dbReference type="EMBL" id="CP053452">
    <property type="protein sequence ID" value="QJW98390.1"/>
    <property type="molecule type" value="Genomic_DNA"/>
</dbReference>
<evidence type="ECO:0000256" key="1">
    <source>
        <dbReference type="SAM" id="SignalP"/>
    </source>
</evidence>
<proteinExistence type="predicted"/>
<evidence type="ECO:0008006" key="4">
    <source>
        <dbReference type="Google" id="ProtNLM"/>
    </source>
</evidence>